<evidence type="ECO:0000259" key="3">
    <source>
        <dbReference type="Pfam" id="PF13358"/>
    </source>
</evidence>
<protein>
    <submittedName>
        <fullName evidence="5">Transposable element Tc1 transposase</fullName>
    </submittedName>
</protein>
<dbReference type="GO" id="GO:0005634">
    <property type="term" value="C:nucleus"/>
    <property type="evidence" value="ECO:0007669"/>
    <property type="project" value="UniProtKB-SubCell"/>
</dbReference>
<feature type="domain" description="Transposase Tc1-like" evidence="2">
    <location>
        <begin position="73"/>
        <end position="137"/>
    </location>
</feature>
<dbReference type="GO" id="GO:0015074">
    <property type="term" value="P:DNA integration"/>
    <property type="evidence" value="ECO:0007669"/>
    <property type="project" value="InterPro"/>
</dbReference>
<dbReference type="InterPro" id="IPR036388">
    <property type="entry name" value="WH-like_DNA-bd_sf"/>
</dbReference>
<evidence type="ECO:0000313" key="5">
    <source>
        <dbReference type="EMBL" id="GBM24406.1"/>
    </source>
</evidence>
<dbReference type="InterPro" id="IPR057667">
    <property type="entry name" value="HTH_SB"/>
</dbReference>
<dbReference type="EMBL" id="BGPR01000517">
    <property type="protein sequence ID" value="GBM24406.1"/>
    <property type="molecule type" value="Genomic_DNA"/>
</dbReference>
<dbReference type="Proteomes" id="UP000499080">
    <property type="component" value="Unassembled WGS sequence"/>
</dbReference>
<dbReference type="GO" id="GO:0003677">
    <property type="term" value="F:DNA binding"/>
    <property type="evidence" value="ECO:0007669"/>
    <property type="project" value="InterPro"/>
</dbReference>
<reference evidence="5 6" key="1">
    <citation type="journal article" date="2019" name="Sci. Rep.">
        <title>Orb-weaving spider Araneus ventricosus genome elucidates the spidroin gene catalogue.</title>
        <authorList>
            <person name="Kono N."/>
            <person name="Nakamura H."/>
            <person name="Ohtoshi R."/>
            <person name="Moran D.A.P."/>
            <person name="Shinohara A."/>
            <person name="Yoshida Y."/>
            <person name="Fujiwara M."/>
            <person name="Mori M."/>
            <person name="Tomita M."/>
            <person name="Arakawa K."/>
        </authorList>
    </citation>
    <scope>NUCLEOTIDE SEQUENCE [LARGE SCALE GENOMIC DNA]</scope>
</reference>
<comment type="caution">
    <text evidence="5">The sequence shown here is derived from an EMBL/GenBank/DDBJ whole genome shotgun (WGS) entry which is preliminary data.</text>
</comment>
<feature type="domain" description="Tc1-like transposase DDE" evidence="3">
    <location>
        <begin position="151"/>
        <end position="303"/>
    </location>
</feature>
<gene>
    <name evidence="5" type="primary">tc1a_390</name>
    <name evidence="5" type="ORF">AVEN_167634_1</name>
</gene>
<dbReference type="Pfam" id="PF13358">
    <property type="entry name" value="DDE_3"/>
    <property type="match status" value="1"/>
</dbReference>
<dbReference type="Gene3D" id="3.30.420.10">
    <property type="entry name" value="Ribonuclease H-like superfamily/Ribonuclease H"/>
    <property type="match status" value="1"/>
</dbReference>
<evidence type="ECO:0000259" key="4">
    <source>
        <dbReference type="Pfam" id="PF25787"/>
    </source>
</evidence>
<organism evidence="5 6">
    <name type="scientific">Araneus ventricosus</name>
    <name type="common">Orbweaver spider</name>
    <name type="synonym">Epeira ventricosa</name>
    <dbReference type="NCBI Taxonomy" id="182803"/>
    <lineage>
        <taxon>Eukaryota</taxon>
        <taxon>Metazoa</taxon>
        <taxon>Ecdysozoa</taxon>
        <taxon>Arthropoda</taxon>
        <taxon>Chelicerata</taxon>
        <taxon>Arachnida</taxon>
        <taxon>Araneae</taxon>
        <taxon>Araneomorphae</taxon>
        <taxon>Entelegynae</taxon>
        <taxon>Araneoidea</taxon>
        <taxon>Araneidae</taxon>
        <taxon>Araneus</taxon>
    </lineage>
</organism>
<dbReference type="Gene3D" id="1.10.10.10">
    <property type="entry name" value="Winged helix-like DNA-binding domain superfamily/Winged helix DNA-binding domain"/>
    <property type="match status" value="1"/>
</dbReference>
<dbReference type="Pfam" id="PF01498">
    <property type="entry name" value="HTH_Tnp_Tc3_2"/>
    <property type="match status" value="1"/>
</dbReference>
<sequence>MAGRYKVTPNSIRNLIIEHFKDGKGFRTIGKLVKVSHSTVFAIIKRWKLRGTVENALKSGAPHKLTPRNRSFIMHKIKKNPRLSAAKLTTELEKRFAIKLNPETVRRIIRSYGYNSKVARRKFFVNERTRKLRLDFEKSMVDKDISFWESVIFVDESKFNIFGSDGRITVWRKPNEELNPKNLLPTVKHGGGGIMIWGCFAASGMGNLVFTENNMDQYKYINILKENLKIFAQTLGIQNTFKLYQDNDPKHTALNVRLWLLYSCPKVVKTPPYSTDLNPIENVWHELEKRTRKHDISSKEQLKAVLTEEWNKIEHSYTKKLVESMPKRIKSVISATGYQSIKMLDYLHIFVYNLLNVQSVQLLM</sequence>
<evidence type="ECO:0000313" key="6">
    <source>
        <dbReference type="Proteomes" id="UP000499080"/>
    </source>
</evidence>
<dbReference type="Pfam" id="PF25787">
    <property type="entry name" value="HTH_SB"/>
    <property type="match status" value="1"/>
</dbReference>
<dbReference type="InterPro" id="IPR002492">
    <property type="entry name" value="Transposase_Tc1-like"/>
</dbReference>
<evidence type="ECO:0000259" key="2">
    <source>
        <dbReference type="Pfam" id="PF01498"/>
    </source>
</evidence>
<feature type="domain" description="Sleeping Beauty transposase HTH" evidence="4">
    <location>
        <begin position="10"/>
        <end position="54"/>
    </location>
</feature>
<dbReference type="InterPro" id="IPR038717">
    <property type="entry name" value="Tc1-like_DDE_dom"/>
</dbReference>
<proteinExistence type="predicted"/>
<dbReference type="PANTHER" id="PTHR46068:SF1">
    <property type="entry name" value="TRANSPOSASE IS30-LIKE HTH DOMAIN-CONTAINING PROTEIN"/>
    <property type="match status" value="1"/>
</dbReference>
<dbReference type="InterPro" id="IPR036397">
    <property type="entry name" value="RNaseH_sf"/>
</dbReference>
<dbReference type="PANTHER" id="PTHR46068">
    <property type="entry name" value="PROTEIN CBG27172"/>
    <property type="match status" value="1"/>
</dbReference>
<dbReference type="AlphaFoldDB" id="A0A4Y2E7V7"/>
<dbReference type="GO" id="GO:0006313">
    <property type="term" value="P:DNA transposition"/>
    <property type="evidence" value="ECO:0007669"/>
    <property type="project" value="InterPro"/>
</dbReference>
<evidence type="ECO:0000256" key="1">
    <source>
        <dbReference type="ARBA" id="ARBA00004123"/>
    </source>
</evidence>
<comment type="subcellular location">
    <subcellularLocation>
        <location evidence="1">Nucleus</location>
    </subcellularLocation>
</comment>
<name>A0A4Y2E7V7_ARAVE</name>
<dbReference type="InterPro" id="IPR009057">
    <property type="entry name" value="Homeodomain-like_sf"/>
</dbReference>
<keyword evidence="6" id="KW-1185">Reference proteome</keyword>
<dbReference type="SUPFAM" id="SSF46689">
    <property type="entry name" value="Homeodomain-like"/>
    <property type="match status" value="1"/>
</dbReference>
<accession>A0A4Y2E7V7</accession>
<dbReference type="OrthoDB" id="4843387at2759"/>